<accession>A0A161XGK0</accession>
<dbReference type="Proteomes" id="UP000076512">
    <property type="component" value="Unassembled WGS sequence"/>
</dbReference>
<organism evidence="1 2">
    <name type="scientific">Nocardia terpenica</name>
    <dbReference type="NCBI Taxonomy" id="455432"/>
    <lineage>
        <taxon>Bacteria</taxon>
        <taxon>Bacillati</taxon>
        <taxon>Actinomycetota</taxon>
        <taxon>Actinomycetes</taxon>
        <taxon>Mycobacteriales</taxon>
        <taxon>Nocardiaceae</taxon>
        <taxon>Nocardia</taxon>
    </lineage>
</organism>
<dbReference type="InterPro" id="IPR034660">
    <property type="entry name" value="DinB/YfiT-like"/>
</dbReference>
<dbReference type="EMBL" id="LWGR01000007">
    <property type="protein sequence ID" value="KZM72618.1"/>
    <property type="molecule type" value="Genomic_DNA"/>
</dbReference>
<dbReference type="AlphaFoldDB" id="A0A161XGK0"/>
<proteinExistence type="predicted"/>
<dbReference type="InterPro" id="IPR007061">
    <property type="entry name" value="MST-like"/>
</dbReference>
<sequence length="167" mass="18847">MGFSERRRPPGISGERETLTGFLQYQRDTLAWKCSGLTAEQLRQRAVPPSDLSLLGLIRHLTAVEHSWFACTLHGADAPTPHWRETLAAAFDVDTADPAESLRLWHSECARSREIAATCDSLDTTGTHPANHTFTLRWILTHMIEEYARHNGHADLLRERLDGHRGE</sequence>
<keyword evidence="2" id="KW-1185">Reference proteome</keyword>
<dbReference type="Gene3D" id="1.20.120.450">
    <property type="entry name" value="dinb family like domain"/>
    <property type="match status" value="1"/>
</dbReference>
<evidence type="ECO:0000313" key="2">
    <source>
        <dbReference type="Proteomes" id="UP000076512"/>
    </source>
</evidence>
<comment type="caution">
    <text evidence="1">The sequence shown here is derived from an EMBL/GenBank/DDBJ whole genome shotgun (WGS) entry which is preliminary data.</text>
</comment>
<name>A0A161XGK0_9NOCA</name>
<dbReference type="SUPFAM" id="SSF109854">
    <property type="entry name" value="DinB/YfiT-like putative metalloenzymes"/>
    <property type="match status" value="1"/>
</dbReference>
<evidence type="ECO:0000313" key="1">
    <source>
        <dbReference type="EMBL" id="KZM72618.1"/>
    </source>
</evidence>
<gene>
    <name evidence="1" type="ORF">AWN90_27885</name>
</gene>
<dbReference type="STRING" id="455432.AWN90_27885"/>
<dbReference type="RefSeq" id="WP_067588684.1">
    <property type="nucleotide sequence ID" value="NZ_JABMCZ010000005.1"/>
</dbReference>
<protein>
    <submittedName>
        <fullName evidence="1">Mini-circle protein</fullName>
    </submittedName>
</protein>
<dbReference type="Pfam" id="PF04978">
    <property type="entry name" value="MST"/>
    <property type="match status" value="1"/>
</dbReference>
<dbReference type="OrthoDB" id="4548523at2"/>
<reference evidence="1 2" key="1">
    <citation type="submission" date="2016-04" db="EMBL/GenBank/DDBJ databases">
        <authorList>
            <person name="Evans L.H."/>
            <person name="Alamgir A."/>
            <person name="Owens N."/>
            <person name="Weber N.D."/>
            <person name="Virtaneva K."/>
            <person name="Barbian K."/>
            <person name="Babar A."/>
            <person name="Rosenke K."/>
        </authorList>
    </citation>
    <scope>NUCLEOTIDE SEQUENCE [LARGE SCALE GENOMIC DNA]</scope>
    <source>
        <strain evidence="1 2">IFM 0406</strain>
    </source>
</reference>